<evidence type="ECO:0000313" key="2">
    <source>
        <dbReference type="EMBL" id="KAF7732084.1"/>
    </source>
</evidence>
<gene>
    <name evidence="2" type="ORF">EC973_006339</name>
</gene>
<keyword evidence="3" id="KW-1185">Reference proteome</keyword>
<comment type="caution">
    <text evidence="2">The sequence shown here is derived from an EMBL/GenBank/DDBJ whole genome shotgun (WGS) entry which is preliminary data.</text>
</comment>
<proteinExistence type="predicted"/>
<evidence type="ECO:0000313" key="3">
    <source>
        <dbReference type="Proteomes" id="UP000605846"/>
    </source>
</evidence>
<dbReference type="AlphaFoldDB" id="A0A8H7BVP9"/>
<dbReference type="Proteomes" id="UP000605846">
    <property type="component" value="Unassembled WGS sequence"/>
</dbReference>
<protein>
    <submittedName>
        <fullName evidence="2">Uncharacterized protein</fullName>
    </submittedName>
</protein>
<sequence>MATATTDQSTPPPPATPSTALEDALSFLESIRQPDQLSPPSSPTMQSPNANDFYLWSPEQQDITTPPCSPAIELFPDLPPSS</sequence>
<reference evidence="2" key="1">
    <citation type="submission" date="2020-01" db="EMBL/GenBank/DDBJ databases">
        <title>Genome Sequencing of Three Apophysomyces-Like Fungal Strains Confirms a Novel Fungal Genus in the Mucoromycota with divergent Burkholderia-like Endosymbiotic Bacteria.</title>
        <authorList>
            <person name="Stajich J.E."/>
            <person name="Macias A.M."/>
            <person name="Carter-House D."/>
            <person name="Lovett B."/>
            <person name="Kasson L.R."/>
            <person name="Berry K."/>
            <person name="Grigoriev I."/>
            <person name="Chang Y."/>
            <person name="Spatafora J."/>
            <person name="Kasson M.T."/>
        </authorList>
    </citation>
    <scope>NUCLEOTIDE SEQUENCE</scope>
    <source>
        <strain evidence="2">NRRL A-21654</strain>
    </source>
</reference>
<organism evidence="2 3">
    <name type="scientific">Apophysomyces ossiformis</name>
    <dbReference type="NCBI Taxonomy" id="679940"/>
    <lineage>
        <taxon>Eukaryota</taxon>
        <taxon>Fungi</taxon>
        <taxon>Fungi incertae sedis</taxon>
        <taxon>Mucoromycota</taxon>
        <taxon>Mucoromycotina</taxon>
        <taxon>Mucoromycetes</taxon>
        <taxon>Mucorales</taxon>
        <taxon>Mucorineae</taxon>
        <taxon>Mucoraceae</taxon>
        <taxon>Apophysomyces</taxon>
    </lineage>
</organism>
<feature type="compositionally biased region" description="Polar residues" evidence="1">
    <location>
        <begin position="33"/>
        <end position="50"/>
    </location>
</feature>
<accession>A0A8H7BVP9</accession>
<evidence type="ECO:0000256" key="1">
    <source>
        <dbReference type="SAM" id="MobiDB-lite"/>
    </source>
</evidence>
<feature type="region of interest" description="Disordered" evidence="1">
    <location>
        <begin position="31"/>
        <end position="82"/>
    </location>
</feature>
<name>A0A8H7BVP9_9FUNG</name>
<feature type="region of interest" description="Disordered" evidence="1">
    <location>
        <begin position="1"/>
        <end position="20"/>
    </location>
</feature>
<dbReference type="EMBL" id="JABAYA010000004">
    <property type="protein sequence ID" value="KAF7732084.1"/>
    <property type="molecule type" value="Genomic_DNA"/>
</dbReference>